<gene>
    <name evidence="2" type="ORF">GCM10009107_52530</name>
</gene>
<dbReference type="PANTHER" id="PTHR42695:SF5">
    <property type="entry name" value="GLUTAMINE AMIDOTRANSFERASE YLR126C-RELATED"/>
    <property type="match status" value="1"/>
</dbReference>
<dbReference type="PANTHER" id="PTHR42695">
    <property type="entry name" value="GLUTAMINE AMIDOTRANSFERASE YLR126C-RELATED"/>
    <property type="match status" value="1"/>
</dbReference>
<evidence type="ECO:0000259" key="1">
    <source>
        <dbReference type="Pfam" id="PF00117"/>
    </source>
</evidence>
<comment type="caution">
    <text evidence="2">The sequence shown here is derived from an EMBL/GenBank/DDBJ whole genome shotgun (WGS) entry which is preliminary data.</text>
</comment>
<keyword evidence="3" id="KW-1185">Reference proteome</keyword>
<dbReference type="InterPro" id="IPR029062">
    <property type="entry name" value="Class_I_gatase-like"/>
</dbReference>
<proteinExistence type="predicted"/>
<organism evidence="2 3">
    <name type="scientific">Ideonella azotifigens</name>
    <dbReference type="NCBI Taxonomy" id="513160"/>
    <lineage>
        <taxon>Bacteria</taxon>
        <taxon>Pseudomonadati</taxon>
        <taxon>Pseudomonadota</taxon>
        <taxon>Betaproteobacteria</taxon>
        <taxon>Burkholderiales</taxon>
        <taxon>Sphaerotilaceae</taxon>
        <taxon>Ideonella</taxon>
    </lineage>
</organism>
<dbReference type="Proteomes" id="UP001500279">
    <property type="component" value="Unassembled WGS sequence"/>
</dbReference>
<protein>
    <submittedName>
        <fullName evidence="2">GMP synthase</fullName>
    </submittedName>
</protein>
<dbReference type="PROSITE" id="PS51273">
    <property type="entry name" value="GATASE_TYPE_1"/>
    <property type="match status" value="1"/>
</dbReference>
<dbReference type="Gene3D" id="3.40.50.880">
    <property type="match status" value="1"/>
</dbReference>
<sequence>MKPVALLQHDKTQRPGFLLDYLEEVGIEHRLICPEQGDSLPRDPRDFSGIVMLGSNRSVNEPLPWIHDELALAQAALRADIPLLGHCFGGQMIAKAMGARVSTNAWANIGWNHLQVTPAGRRLFGEQPVVAFNWHYDTFEIPAGAQRLLFGRHCLNKAFGMGKHLAFQCHFEVTEAIVREWCHESALELAHAAGPAAQSREEILRQLKTCLPQLHASARHIYRHWVASLPRPVVAHMRGGW</sequence>
<evidence type="ECO:0000313" key="3">
    <source>
        <dbReference type="Proteomes" id="UP001500279"/>
    </source>
</evidence>
<dbReference type="SUPFAM" id="SSF52317">
    <property type="entry name" value="Class I glutamine amidotransferase-like"/>
    <property type="match status" value="1"/>
</dbReference>
<dbReference type="InterPro" id="IPR044992">
    <property type="entry name" value="ChyE-like"/>
</dbReference>
<dbReference type="Pfam" id="PF00117">
    <property type="entry name" value="GATase"/>
    <property type="match status" value="1"/>
</dbReference>
<dbReference type="EMBL" id="BAAAEW010000042">
    <property type="protein sequence ID" value="GAA0765415.1"/>
    <property type="molecule type" value="Genomic_DNA"/>
</dbReference>
<name>A0ABN1KG38_9BURK</name>
<evidence type="ECO:0000313" key="2">
    <source>
        <dbReference type="EMBL" id="GAA0765415.1"/>
    </source>
</evidence>
<reference evidence="2 3" key="1">
    <citation type="journal article" date="2019" name="Int. J. Syst. Evol. Microbiol.">
        <title>The Global Catalogue of Microorganisms (GCM) 10K type strain sequencing project: providing services to taxonomists for standard genome sequencing and annotation.</title>
        <authorList>
            <consortium name="The Broad Institute Genomics Platform"/>
            <consortium name="The Broad Institute Genome Sequencing Center for Infectious Disease"/>
            <person name="Wu L."/>
            <person name="Ma J."/>
        </authorList>
    </citation>
    <scope>NUCLEOTIDE SEQUENCE [LARGE SCALE GENOMIC DNA]</scope>
    <source>
        <strain evidence="2 3">JCM 15503</strain>
    </source>
</reference>
<dbReference type="CDD" id="cd01741">
    <property type="entry name" value="GATase1_1"/>
    <property type="match status" value="1"/>
</dbReference>
<dbReference type="RefSeq" id="WP_141290078.1">
    <property type="nucleotide sequence ID" value="NZ_BAAAEW010000042.1"/>
</dbReference>
<accession>A0ABN1KG38</accession>
<feature type="domain" description="Glutamine amidotransferase" evidence="1">
    <location>
        <begin position="21"/>
        <end position="151"/>
    </location>
</feature>
<dbReference type="InterPro" id="IPR017926">
    <property type="entry name" value="GATASE"/>
</dbReference>